<accession>X6LP32</accession>
<reference evidence="1 2" key="1">
    <citation type="journal article" date="2013" name="Curr. Biol.">
        <title>The Genome of the Foraminiferan Reticulomyxa filosa.</title>
        <authorList>
            <person name="Glockner G."/>
            <person name="Hulsmann N."/>
            <person name="Schleicher M."/>
            <person name="Noegel A.A."/>
            <person name="Eichinger L."/>
            <person name="Gallinger C."/>
            <person name="Pawlowski J."/>
            <person name="Sierra R."/>
            <person name="Euteneuer U."/>
            <person name="Pillet L."/>
            <person name="Moustafa A."/>
            <person name="Platzer M."/>
            <person name="Groth M."/>
            <person name="Szafranski K."/>
            <person name="Schliwa M."/>
        </authorList>
    </citation>
    <scope>NUCLEOTIDE SEQUENCE [LARGE SCALE GENOMIC DNA]</scope>
</reference>
<keyword evidence="2" id="KW-1185">Reference proteome</keyword>
<proteinExistence type="predicted"/>
<dbReference type="Proteomes" id="UP000023152">
    <property type="component" value="Unassembled WGS sequence"/>
</dbReference>
<gene>
    <name evidence="1" type="ORF">RFI_34942</name>
</gene>
<evidence type="ECO:0000313" key="1">
    <source>
        <dbReference type="EMBL" id="ETO02490.1"/>
    </source>
</evidence>
<evidence type="ECO:0000313" key="2">
    <source>
        <dbReference type="Proteomes" id="UP000023152"/>
    </source>
</evidence>
<dbReference type="AlphaFoldDB" id="X6LP32"/>
<comment type="caution">
    <text evidence="1">The sequence shown here is derived from an EMBL/GenBank/DDBJ whole genome shotgun (WGS) entry which is preliminary data.</text>
</comment>
<sequence>MKEIADLETKEMREIMEKHCPHVARASPLHQTAFYKYMYNQFQFLAYSVLLANEMEESRYWPIRFKHAVTDSVIKIGAGLAYRCYQRRGVGLEESNGEDEFYLCKQWRTAREFLYLVNQDDAGTISMLINDTKRQSRECLQALHDLHFTILSWDKEMKDRNALIETQWKTMLKIKKKVEKDKKPKNNTEIEEKEKRTELLFRVVGTKETLKPKIKVELWGMEFKMEKQEISKDMKVGELWKDVANQMFS</sequence>
<protein>
    <submittedName>
        <fullName evidence="1">Uncharacterized protein</fullName>
    </submittedName>
</protein>
<organism evidence="1 2">
    <name type="scientific">Reticulomyxa filosa</name>
    <dbReference type="NCBI Taxonomy" id="46433"/>
    <lineage>
        <taxon>Eukaryota</taxon>
        <taxon>Sar</taxon>
        <taxon>Rhizaria</taxon>
        <taxon>Retaria</taxon>
        <taxon>Foraminifera</taxon>
        <taxon>Monothalamids</taxon>
        <taxon>Reticulomyxidae</taxon>
        <taxon>Reticulomyxa</taxon>
    </lineage>
</organism>
<name>X6LP32_RETFI</name>
<dbReference type="EMBL" id="ASPP01035652">
    <property type="protein sequence ID" value="ETO02490.1"/>
    <property type="molecule type" value="Genomic_DNA"/>
</dbReference>